<feature type="compositionally biased region" description="Basic and acidic residues" evidence="1">
    <location>
        <begin position="94"/>
        <end position="112"/>
    </location>
</feature>
<keyword evidence="3" id="KW-1185">Reference proteome</keyword>
<feature type="compositionally biased region" description="Basic and acidic residues" evidence="1">
    <location>
        <begin position="1"/>
        <end position="19"/>
    </location>
</feature>
<feature type="compositionally biased region" description="Basic and acidic residues" evidence="1">
    <location>
        <begin position="57"/>
        <end position="68"/>
    </location>
</feature>
<feature type="compositionally biased region" description="Basic and acidic residues" evidence="1">
    <location>
        <begin position="128"/>
        <end position="140"/>
    </location>
</feature>
<proteinExistence type="predicted"/>
<evidence type="ECO:0000313" key="2">
    <source>
        <dbReference type="EMBL" id="CAL4162624.1"/>
    </source>
</evidence>
<accession>A0AAV2S3W7</accession>
<dbReference type="EMBL" id="CAXKWB010045682">
    <property type="protein sequence ID" value="CAL4162624.1"/>
    <property type="molecule type" value="Genomic_DNA"/>
</dbReference>
<feature type="region of interest" description="Disordered" evidence="1">
    <location>
        <begin position="86"/>
        <end position="171"/>
    </location>
</feature>
<dbReference type="Proteomes" id="UP001497623">
    <property type="component" value="Unassembled WGS sequence"/>
</dbReference>
<name>A0AAV2S3W7_MEGNR</name>
<dbReference type="AlphaFoldDB" id="A0AAV2S3W7"/>
<organism evidence="2 3">
    <name type="scientific">Meganyctiphanes norvegica</name>
    <name type="common">Northern krill</name>
    <name type="synonym">Thysanopoda norvegica</name>
    <dbReference type="NCBI Taxonomy" id="48144"/>
    <lineage>
        <taxon>Eukaryota</taxon>
        <taxon>Metazoa</taxon>
        <taxon>Ecdysozoa</taxon>
        <taxon>Arthropoda</taxon>
        <taxon>Crustacea</taxon>
        <taxon>Multicrustacea</taxon>
        <taxon>Malacostraca</taxon>
        <taxon>Eumalacostraca</taxon>
        <taxon>Eucarida</taxon>
        <taxon>Euphausiacea</taxon>
        <taxon>Euphausiidae</taxon>
        <taxon>Meganyctiphanes</taxon>
    </lineage>
</organism>
<sequence>MDVKESSINDHNQQSKDVLDSDDEDTLPWSTHQMDSVPLKTKSNTKPLASKNIFLQKENKKHDPRLWDDSVSTDCARRPVKTISLEESYQLQQKDQERTQARELRDTAERLSRTTKMPIGVPKGDLTNYRDRNEEKHVLDSDGEDEEDSNQPGGLVASNENDDDDDDYLHL</sequence>
<feature type="region of interest" description="Disordered" evidence="1">
    <location>
        <begin position="1"/>
        <end position="73"/>
    </location>
</feature>
<gene>
    <name evidence="2" type="ORF">MNOR_LOCUS32855</name>
</gene>
<evidence type="ECO:0000313" key="3">
    <source>
        <dbReference type="Proteomes" id="UP001497623"/>
    </source>
</evidence>
<evidence type="ECO:0000256" key="1">
    <source>
        <dbReference type="SAM" id="MobiDB-lite"/>
    </source>
</evidence>
<protein>
    <submittedName>
        <fullName evidence="2">Uncharacterized protein</fullName>
    </submittedName>
</protein>
<feature type="compositionally biased region" description="Acidic residues" evidence="1">
    <location>
        <begin position="160"/>
        <end position="171"/>
    </location>
</feature>
<reference evidence="2 3" key="1">
    <citation type="submission" date="2024-05" db="EMBL/GenBank/DDBJ databases">
        <authorList>
            <person name="Wallberg A."/>
        </authorList>
    </citation>
    <scope>NUCLEOTIDE SEQUENCE [LARGE SCALE GENOMIC DNA]</scope>
</reference>
<comment type="caution">
    <text evidence="2">The sequence shown here is derived from an EMBL/GenBank/DDBJ whole genome shotgun (WGS) entry which is preliminary data.</text>
</comment>